<evidence type="ECO:0000256" key="1">
    <source>
        <dbReference type="ARBA" id="ARBA00022884"/>
    </source>
</evidence>
<evidence type="ECO:0000256" key="3">
    <source>
        <dbReference type="SAM" id="Phobius"/>
    </source>
</evidence>
<keyword evidence="3" id="KW-0812">Transmembrane</keyword>
<dbReference type="InterPro" id="IPR000504">
    <property type="entry name" value="RRM_dom"/>
</dbReference>
<dbReference type="PROSITE" id="PS50102">
    <property type="entry name" value="RRM"/>
    <property type="match status" value="1"/>
</dbReference>
<name>A0A915IUE9_ROMCU</name>
<dbReference type="SMART" id="SM00360">
    <property type="entry name" value="RRM"/>
    <property type="match status" value="1"/>
</dbReference>
<keyword evidence="3" id="KW-1133">Transmembrane helix</keyword>
<evidence type="ECO:0000313" key="5">
    <source>
        <dbReference type="Proteomes" id="UP000887565"/>
    </source>
</evidence>
<dbReference type="SUPFAM" id="SSF54928">
    <property type="entry name" value="RNA-binding domain, RBD"/>
    <property type="match status" value="1"/>
</dbReference>
<keyword evidence="5" id="KW-1185">Reference proteome</keyword>
<reference evidence="6" key="1">
    <citation type="submission" date="2022-11" db="UniProtKB">
        <authorList>
            <consortium name="WormBaseParasite"/>
        </authorList>
    </citation>
    <scope>IDENTIFICATION</scope>
</reference>
<accession>A0A915IUE9</accession>
<dbReference type="GO" id="GO:0003723">
    <property type="term" value="F:RNA binding"/>
    <property type="evidence" value="ECO:0007669"/>
    <property type="project" value="UniProtKB-UniRule"/>
</dbReference>
<proteinExistence type="predicted"/>
<evidence type="ECO:0000259" key="4">
    <source>
        <dbReference type="PROSITE" id="PS50102"/>
    </source>
</evidence>
<sequence>MNNRLNCASDSANILSFYSSNLNVFNVSCIPLMAASALVPLALLNAAQARRFPGPIHASTATSGRFRYTPLGTDILSGSLLSAAAASATTAASVASSTGFCIFVYNLAPETEDTILWQLFGPFGAVLSVKIIRDFQTNKCKGYGFVTMAVYEEALAAITHLHGTTLGGRVLQVSFKSQTTGGGKKH</sequence>
<dbReference type="WBParaSite" id="nRc.2.0.1.t17442-RA">
    <property type="protein sequence ID" value="nRc.2.0.1.t17442-RA"/>
    <property type="gene ID" value="nRc.2.0.1.g17442"/>
</dbReference>
<evidence type="ECO:0000256" key="2">
    <source>
        <dbReference type="PROSITE-ProRule" id="PRU00176"/>
    </source>
</evidence>
<dbReference type="InterPro" id="IPR035979">
    <property type="entry name" value="RBD_domain_sf"/>
</dbReference>
<dbReference type="Gene3D" id="3.30.70.330">
    <property type="match status" value="1"/>
</dbReference>
<dbReference type="PANTHER" id="PTHR10352">
    <property type="entry name" value="EUKARYOTIC TRANSLATION INITIATION FACTOR 3 SUBUNIT G"/>
    <property type="match status" value="1"/>
</dbReference>
<organism evidence="5 6">
    <name type="scientific">Romanomermis culicivorax</name>
    <name type="common">Nematode worm</name>
    <dbReference type="NCBI Taxonomy" id="13658"/>
    <lineage>
        <taxon>Eukaryota</taxon>
        <taxon>Metazoa</taxon>
        <taxon>Ecdysozoa</taxon>
        <taxon>Nematoda</taxon>
        <taxon>Enoplea</taxon>
        <taxon>Dorylaimia</taxon>
        <taxon>Mermithida</taxon>
        <taxon>Mermithoidea</taxon>
        <taxon>Mermithidae</taxon>
        <taxon>Romanomermis</taxon>
    </lineage>
</organism>
<dbReference type="Pfam" id="PF00076">
    <property type="entry name" value="RRM_1"/>
    <property type="match status" value="1"/>
</dbReference>
<protein>
    <submittedName>
        <fullName evidence="6">RRM domain-containing protein</fullName>
    </submittedName>
</protein>
<dbReference type="Proteomes" id="UP000887565">
    <property type="component" value="Unplaced"/>
</dbReference>
<keyword evidence="1 2" id="KW-0694">RNA-binding</keyword>
<dbReference type="OMA" id="TEDTILW"/>
<evidence type="ECO:0000313" key="6">
    <source>
        <dbReference type="WBParaSite" id="nRc.2.0.1.t17442-RA"/>
    </source>
</evidence>
<dbReference type="AlphaFoldDB" id="A0A915IUE9"/>
<feature type="transmembrane region" description="Helical" evidence="3">
    <location>
        <begin position="24"/>
        <end position="44"/>
    </location>
</feature>
<dbReference type="CDD" id="cd12377">
    <property type="entry name" value="RRM3_Hu"/>
    <property type="match status" value="1"/>
</dbReference>
<dbReference type="InterPro" id="IPR012677">
    <property type="entry name" value="Nucleotide-bd_a/b_plait_sf"/>
</dbReference>
<keyword evidence="3" id="KW-0472">Membrane</keyword>
<feature type="domain" description="RRM" evidence="4">
    <location>
        <begin position="100"/>
        <end position="178"/>
    </location>
</feature>